<name>A0ABS4DSZ7_9HYPH</name>
<evidence type="ECO:0000256" key="2">
    <source>
        <dbReference type="ARBA" id="ARBA00022475"/>
    </source>
</evidence>
<organism evidence="4 5">
    <name type="scientific">Rhizobium halophytocola</name>
    <dbReference type="NCBI Taxonomy" id="735519"/>
    <lineage>
        <taxon>Bacteria</taxon>
        <taxon>Pseudomonadati</taxon>
        <taxon>Pseudomonadota</taxon>
        <taxon>Alphaproteobacteria</taxon>
        <taxon>Hyphomicrobiales</taxon>
        <taxon>Rhizobiaceae</taxon>
        <taxon>Rhizobium/Agrobacterium group</taxon>
        <taxon>Rhizobium</taxon>
    </lineage>
</organism>
<sequence>MTVVTLAVLSLGWLWQSALPSVAYYWLLTRPEAGDANRPSLDLPGYVADIQHRPIAGLKDNVSGVAYSPETGTLFAVINRRPEVAELSLDGKLLRRIPIDGGNDPEDITHVAGNQFIIVEEGDQSLHWVRIGPDTETIALGMGPRLRLNYGAFDNFGFEGVSWDAKNERLFVVQEMLPLRVLTIDGLEQSMALNTLDLDVQQWKSDEFSSFFTQDLSAVSLHQPTGNLLLLSQMSAMLVEYAPDGEAIGMMALQAGMSGLTHTVPQAEGVAVAPDGTIFIVSEPNLFYRFRPPPRT</sequence>
<protein>
    <submittedName>
        <fullName evidence="4">Uncharacterized protein YjiK</fullName>
    </submittedName>
</protein>
<comment type="subcellular location">
    <subcellularLocation>
        <location evidence="1">Cell membrane</location>
    </subcellularLocation>
</comment>
<dbReference type="EMBL" id="JAGGJU010000001">
    <property type="protein sequence ID" value="MBP1848821.1"/>
    <property type="molecule type" value="Genomic_DNA"/>
</dbReference>
<evidence type="ECO:0000313" key="4">
    <source>
        <dbReference type="EMBL" id="MBP1848821.1"/>
    </source>
</evidence>
<evidence type="ECO:0000256" key="3">
    <source>
        <dbReference type="ARBA" id="ARBA00023136"/>
    </source>
</evidence>
<dbReference type="Pfam" id="PF06977">
    <property type="entry name" value="SdiA-regulated"/>
    <property type="match status" value="1"/>
</dbReference>
<evidence type="ECO:0000256" key="1">
    <source>
        <dbReference type="ARBA" id="ARBA00004236"/>
    </source>
</evidence>
<evidence type="ECO:0000313" key="5">
    <source>
        <dbReference type="Proteomes" id="UP000759443"/>
    </source>
</evidence>
<reference evidence="4 5" key="1">
    <citation type="submission" date="2021-03" db="EMBL/GenBank/DDBJ databases">
        <title>Genomic Encyclopedia of Type Strains, Phase IV (KMG-IV): sequencing the most valuable type-strain genomes for metagenomic binning, comparative biology and taxonomic classification.</title>
        <authorList>
            <person name="Goeker M."/>
        </authorList>
    </citation>
    <scope>NUCLEOTIDE SEQUENCE [LARGE SCALE GENOMIC DNA]</scope>
    <source>
        <strain evidence="4 5">DSM 21600</strain>
    </source>
</reference>
<accession>A0ABS4DSZ7</accession>
<gene>
    <name evidence="4" type="ORF">J2Z17_000238</name>
</gene>
<dbReference type="SUPFAM" id="SSF50956">
    <property type="entry name" value="Thermostable phytase (3-phytase)"/>
    <property type="match status" value="1"/>
</dbReference>
<dbReference type="RefSeq" id="WP_209941440.1">
    <property type="nucleotide sequence ID" value="NZ_JAGGJU010000001.1"/>
</dbReference>
<dbReference type="CDD" id="cd09971">
    <property type="entry name" value="SdiA-regulated"/>
    <property type="match status" value="1"/>
</dbReference>
<keyword evidence="3" id="KW-0472">Membrane</keyword>
<dbReference type="InterPro" id="IPR009722">
    <property type="entry name" value="YjiK/CarP"/>
</dbReference>
<proteinExistence type="predicted"/>
<keyword evidence="5" id="KW-1185">Reference proteome</keyword>
<dbReference type="Proteomes" id="UP000759443">
    <property type="component" value="Unassembled WGS sequence"/>
</dbReference>
<comment type="caution">
    <text evidence="4">The sequence shown here is derived from an EMBL/GenBank/DDBJ whole genome shotgun (WGS) entry which is preliminary data.</text>
</comment>
<keyword evidence="2" id="KW-1003">Cell membrane</keyword>